<comment type="caution">
    <text evidence="2">The sequence shown here is derived from an EMBL/GenBank/DDBJ whole genome shotgun (WGS) entry which is preliminary data.</text>
</comment>
<feature type="compositionally biased region" description="Low complexity" evidence="1">
    <location>
        <begin position="55"/>
        <end position="86"/>
    </location>
</feature>
<feature type="compositionally biased region" description="Polar residues" evidence="1">
    <location>
        <begin position="167"/>
        <end position="178"/>
    </location>
</feature>
<keyword evidence="3" id="KW-1185">Reference proteome</keyword>
<evidence type="ECO:0000256" key="1">
    <source>
        <dbReference type="SAM" id="MobiDB-lite"/>
    </source>
</evidence>
<feature type="region of interest" description="Disordered" evidence="1">
    <location>
        <begin position="1"/>
        <end position="126"/>
    </location>
</feature>
<feature type="compositionally biased region" description="Basic and acidic residues" evidence="1">
    <location>
        <begin position="188"/>
        <end position="199"/>
    </location>
</feature>
<protein>
    <submittedName>
        <fullName evidence="2">Uncharacterized protein</fullName>
    </submittedName>
</protein>
<gene>
    <name evidence="2" type="ORF">BP5796_05440</name>
</gene>
<dbReference type="OrthoDB" id="10437462at2759"/>
<dbReference type="Proteomes" id="UP000256328">
    <property type="component" value="Unassembled WGS sequence"/>
</dbReference>
<accession>A0A3D8S370</accession>
<feature type="region of interest" description="Disordered" evidence="1">
    <location>
        <begin position="156"/>
        <end position="199"/>
    </location>
</feature>
<dbReference type="EMBL" id="PDLN01000007">
    <property type="protein sequence ID" value="RDW80742.1"/>
    <property type="molecule type" value="Genomic_DNA"/>
</dbReference>
<name>A0A3D8S370_9HELO</name>
<evidence type="ECO:0000313" key="2">
    <source>
        <dbReference type="EMBL" id="RDW80742.1"/>
    </source>
</evidence>
<reference evidence="2 3" key="1">
    <citation type="journal article" date="2018" name="IMA Fungus">
        <title>IMA Genome-F 9: Draft genome sequence of Annulohypoxylon stygium, Aspergillus mulundensis, Berkeleyomyces basicola (syn. Thielaviopsis basicola), Ceratocystis smalleyi, two Cercospora beticola strains, Coleophoma cylindrospora, Fusarium fracticaudum, Phialophora cf. hyalina, and Morchella septimelata.</title>
        <authorList>
            <person name="Wingfield B.D."/>
            <person name="Bills G.F."/>
            <person name="Dong Y."/>
            <person name="Huang W."/>
            <person name="Nel W.J."/>
            <person name="Swalarsk-Parry B.S."/>
            <person name="Vaghefi N."/>
            <person name="Wilken P.M."/>
            <person name="An Z."/>
            <person name="de Beer Z.W."/>
            <person name="De Vos L."/>
            <person name="Chen L."/>
            <person name="Duong T.A."/>
            <person name="Gao Y."/>
            <person name="Hammerbacher A."/>
            <person name="Kikkert J.R."/>
            <person name="Li Y."/>
            <person name="Li H."/>
            <person name="Li K."/>
            <person name="Li Q."/>
            <person name="Liu X."/>
            <person name="Ma X."/>
            <person name="Naidoo K."/>
            <person name="Pethybridge S.J."/>
            <person name="Sun J."/>
            <person name="Steenkamp E.T."/>
            <person name="van der Nest M.A."/>
            <person name="van Wyk S."/>
            <person name="Wingfield M.J."/>
            <person name="Xiong C."/>
            <person name="Yue Q."/>
            <person name="Zhang X."/>
        </authorList>
    </citation>
    <scope>NUCLEOTIDE SEQUENCE [LARGE SCALE GENOMIC DNA]</scope>
    <source>
        <strain evidence="2 3">BP5796</strain>
    </source>
</reference>
<organism evidence="2 3">
    <name type="scientific">Coleophoma crateriformis</name>
    <dbReference type="NCBI Taxonomy" id="565419"/>
    <lineage>
        <taxon>Eukaryota</taxon>
        <taxon>Fungi</taxon>
        <taxon>Dikarya</taxon>
        <taxon>Ascomycota</taxon>
        <taxon>Pezizomycotina</taxon>
        <taxon>Leotiomycetes</taxon>
        <taxon>Helotiales</taxon>
        <taxon>Dermateaceae</taxon>
        <taxon>Coleophoma</taxon>
    </lineage>
</organism>
<evidence type="ECO:0000313" key="3">
    <source>
        <dbReference type="Proteomes" id="UP000256328"/>
    </source>
</evidence>
<sequence length="213" mass="24084">MVAASVLNPLNLFKKRQDSRSPPHSAPGSRRESKSSHRTARSWNSSQQERKHSHASQTSQVSQASQASQEINSKSTHKTSPSTSNTLPIIPQSEPYWQTKTEATENERNNEEEEEEEVDDEDVYSTYPDYTIPVVIDSLEGFPRMTTDVQHSVVRSSVSSASGKGRFQSTHTIRSGSHSRPRPASWDFEGRRRESARVVDGDEDMTGWRRPIW</sequence>
<feature type="compositionally biased region" description="Acidic residues" evidence="1">
    <location>
        <begin position="110"/>
        <end position="123"/>
    </location>
</feature>
<proteinExistence type="predicted"/>
<dbReference type="AlphaFoldDB" id="A0A3D8S370"/>